<feature type="signal peptide" evidence="1">
    <location>
        <begin position="1"/>
        <end position="24"/>
    </location>
</feature>
<gene>
    <name evidence="2" type="ORF">EHT25_09070</name>
</gene>
<evidence type="ECO:0000313" key="3">
    <source>
        <dbReference type="Proteomes" id="UP000271925"/>
    </source>
</evidence>
<sequence length="211" mass="23317">MKRRDTLKAISVASFGMAVGPVEAAVPEPPEPKPAVKLLPGRQKFEAERDAKLLASEKFFTPAELQTVTVLSDIIIPADAKSGSASQAGVPAFIDFMMRDQPRSQTPMRGGLRWLDRKCVSRYGNPFAKCTKEQQIDMVEQIAYPGKQVPSDMTQGVAFFTMMRNFVLGGFYTSKMGIDDLGYVGNTPNKWDGVPEDVLKQYGLSYDEPKK</sequence>
<proteinExistence type="predicted"/>
<dbReference type="RefSeq" id="WP_124873647.1">
    <property type="nucleotide sequence ID" value="NZ_RQJO01000008.1"/>
</dbReference>
<dbReference type="EMBL" id="RQJO01000008">
    <property type="protein sequence ID" value="RRB03680.1"/>
    <property type="molecule type" value="Genomic_DNA"/>
</dbReference>
<name>A0A3P1BRI2_9BACT</name>
<keyword evidence="1" id="KW-0732">Signal</keyword>
<feature type="chain" id="PRO_5018123066" evidence="1">
    <location>
        <begin position="25"/>
        <end position="211"/>
    </location>
</feature>
<keyword evidence="3" id="KW-1185">Reference proteome</keyword>
<evidence type="ECO:0000313" key="2">
    <source>
        <dbReference type="EMBL" id="RRB03680.1"/>
    </source>
</evidence>
<dbReference type="InterPro" id="IPR027056">
    <property type="entry name" value="Gluconate_2DH_su3"/>
</dbReference>
<protein>
    <submittedName>
        <fullName evidence="2">Gluconate 2-dehydrogenase subunit 3 family protein</fullName>
    </submittedName>
</protein>
<reference evidence="2 3" key="1">
    <citation type="submission" date="2018-11" db="EMBL/GenBank/DDBJ databases">
        <authorList>
            <person name="Zhou Z."/>
            <person name="Wang G."/>
        </authorList>
    </citation>
    <scope>NUCLEOTIDE SEQUENCE [LARGE SCALE GENOMIC DNA]</scope>
    <source>
        <strain evidence="2 3">KCTC52004</strain>
    </source>
</reference>
<dbReference type="Proteomes" id="UP000271925">
    <property type="component" value="Unassembled WGS sequence"/>
</dbReference>
<dbReference type="Pfam" id="PF13618">
    <property type="entry name" value="Gluconate_2-dh3"/>
    <property type="match status" value="1"/>
</dbReference>
<dbReference type="OrthoDB" id="129242at2"/>
<evidence type="ECO:0000256" key="1">
    <source>
        <dbReference type="SAM" id="SignalP"/>
    </source>
</evidence>
<accession>A0A3P1BRI2</accession>
<dbReference type="AlphaFoldDB" id="A0A3P1BRI2"/>
<organism evidence="2 3">
    <name type="scientific">Larkinella rosea</name>
    <dbReference type="NCBI Taxonomy" id="2025312"/>
    <lineage>
        <taxon>Bacteria</taxon>
        <taxon>Pseudomonadati</taxon>
        <taxon>Bacteroidota</taxon>
        <taxon>Cytophagia</taxon>
        <taxon>Cytophagales</taxon>
        <taxon>Spirosomataceae</taxon>
        <taxon>Larkinella</taxon>
    </lineage>
</organism>
<comment type="caution">
    <text evidence="2">The sequence shown here is derived from an EMBL/GenBank/DDBJ whole genome shotgun (WGS) entry which is preliminary data.</text>
</comment>